<keyword evidence="2" id="KW-0812">Transmembrane</keyword>
<dbReference type="EMBL" id="JALLBG020000312">
    <property type="protein sequence ID" value="KAL3756156.1"/>
    <property type="molecule type" value="Genomic_DNA"/>
</dbReference>
<gene>
    <name evidence="3" type="ORF">ACHAWU_007107</name>
</gene>
<evidence type="ECO:0000313" key="3">
    <source>
        <dbReference type="EMBL" id="KAL3756156.1"/>
    </source>
</evidence>
<reference evidence="3 4" key="1">
    <citation type="submission" date="2024-10" db="EMBL/GenBank/DDBJ databases">
        <title>Updated reference genomes for cyclostephanoid diatoms.</title>
        <authorList>
            <person name="Roberts W.R."/>
            <person name="Alverson A.J."/>
        </authorList>
    </citation>
    <scope>NUCLEOTIDE SEQUENCE [LARGE SCALE GENOMIC DNA]</scope>
    <source>
        <strain evidence="3 4">AJA232-27</strain>
    </source>
</reference>
<dbReference type="AlphaFoldDB" id="A0ABD3M250"/>
<keyword evidence="1" id="KW-0175">Coiled coil</keyword>
<evidence type="ECO:0000256" key="2">
    <source>
        <dbReference type="SAM" id="Phobius"/>
    </source>
</evidence>
<evidence type="ECO:0000256" key="1">
    <source>
        <dbReference type="SAM" id="Coils"/>
    </source>
</evidence>
<sequence length="401" mass="45308">MSPSPPPSPLSLSSLVDDDDDEDYYADGQQQHLLKINVLRIKKHATFPSRGTLALSKKNLVFRKISGPLSPGVSVSSSSSVRNLTWKLDSIVIEKYRGKISGGIKIIPIERETLMVDDEETERERSEANQFIFTMVNDRAYKIINDAINEAKLEREMKKVRRETIETMENSSVSLRTSLCSAGDDYEDHAAMQRLPLLVRPLLFIFLIVYRIISYLYRVCTGRRLFGPKDLLDALHLLSTSTHDISCAALKLNLSEGRMRSIHKDIESIRKSITKIKQVHVRCQSTYMPTGSVADASTTSRAFLETTGVSIAKIQSIIAFVLYAIRRAVNMPFFRFDQMRLARHSPTVGSAVRDANEMVDAVIEFAWKGSRESVLSSKIDEEAERIRTLLFNIKLCSVTRE</sequence>
<comment type="caution">
    <text evidence="3">The sequence shown here is derived from an EMBL/GenBank/DDBJ whole genome shotgun (WGS) entry which is preliminary data.</text>
</comment>
<evidence type="ECO:0000313" key="4">
    <source>
        <dbReference type="Proteomes" id="UP001530293"/>
    </source>
</evidence>
<feature type="transmembrane region" description="Helical" evidence="2">
    <location>
        <begin position="197"/>
        <end position="217"/>
    </location>
</feature>
<keyword evidence="4" id="KW-1185">Reference proteome</keyword>
<name>A0ABD3M250_9STRA</name>
<dbReference type="Proteomes" id="UP001530293">
    <property type="component" value="Unassembled WGS sequence"/>
</dbReference>
<keyword evidence="2" id="KW-0472">Membrane</keyword>
<protein>
    <submittedName>
        <fullName evidence="3">Uncharacterized protein</fullName>
    </submittedName>
</protein>
<organism evidence="3 4">
    <name type="scientific">Discostella pseudostelligera</name>
    <dbReference type="NCBI Taxonomy" id="259834"/>
    <lineage>
        <taxon>Eukaryota</taxon>
        <taxon>Sar</taxon>
        <taxon>Stramenopiles</taxon>
        <taxon>Ochrophyta</taxon>
        <taxon>Bacillariophyta</taxon>
        <taxon>Coscinodiscophyceae</taxon>
        <taxon>Thalassiosirophycidae</taxon>
        <taxon>Stephanodiscales</taxon>
        <taxon>Stephanodiscaceae</taxon>
        <taxon>Discostella</taxon>
    </lineage>
</organism>
<accession>A0ABD3M250</accession>
<keyword evidence="2" id="KW-1133">Transmembrane helix</keyword>
<feature type="coiled-coil region" evidence="1">
    <location>
        <begin position="109"/>
        <end position="170"/>
    </location>
</feature>
<proteinExistence type="predicted"/>